<dbReference type="RefSeq" id="WP_321390227.1">
    <property type="nucleotide sequence ID" value="NZ_CP139487.1"/>
</dbReference>
<dbReference type="Gene3D" id="3.40.50.1820">
    <property type="entry name" value="alpha/beta hydrolase"/>
    <property type="match status" value="1"/>
</dbReference>
<dbReference type="KEGG" id="psti:SOO65_12295"/>
<evidence type="ECO:0000313" key="2">
    <source>
        <dbReference type="Proteomes" id="UP001324634"/>
    </source>
</evidence>
<dbReference type="Proteomes" id="UP001324634">
    <property type="component" value="Chromosome"/>
</dbReference>
<sequence length="245" mass="27635">MATSVIFIPGMFNPFINTFLGTYFIDQMEYLKAREIPFEIMPVHTEGSIEKNAKIIRERILNQKNLVAFCHSKGGVDLLHALILYPELRSNFKKIIFAQCPFFGTPLADMAMKSETITSAFFKIVLNGEVVSINELSRNIRTSYMQSHAEEIQKIISEIAIECIGSSKKPEAGRFDSILKIPRDFIQLTYKLPNDGMIPTESALIPGAKHTVFEDLDHASAVIRLTPQVFDRMAFSHSVFEEALA</sequence>
<dbReference type="InterPro" id="IPR029058">
    <property type="entry name" value="AB_hydrolase_fold"/>
</dbReference>
<organism evidence="1 2">
    <name type="scientific">Peredibacter starrii</name>
    <dbReference type="NCBI Taxonomy" id="28202"/>
    <lineage>
        <taxon>Bacteria</taxon>
        <taxon>Pseudomonadati</taxon>
        <taxon>Bdellovibrionota</taxon>
        <taxon>Bacteriovoracia</taxon>
        <taxon>Bacteriovoracales</taxon>
        <taxon>Bacteriovoracaceae</taxon>
        <taxon>Peredibacter</taxon>
    </lineage>
</organism>
<dbReference type="EMBL" id="CP139487">
    <property type="protein sequence ID" value="WPU63469.1"/>
    <property type="molecule type" value="Genomic_DNA"/>
</dbReference>
<proteinExistence type="predicted"/>
<protein>
    <recommendedName>
        <fullName evidence="3">Alpha/beta hydrolase</fullName>
    </recommendedName>
</protein>
<name>A0AAX4HJV2_9BACT</name>
<evidence type="ECO:0000313" key="1">
    <source>
        <dbReference type="EMBL" id="WPU63469.1"/>
    </source>
</evidence>
<accession>A0AAX4HJV2</accession>
<reference evidence="1 2" key="1">
    <citation type="submission" date="2023-11" db="EMBL/GenBank/DDBJ databases">
        <title>Peredibacter starrii A3.12.</title>
        <authorList>
            <person name="Mitchell R.J."/>
        </authorList>
    </citation>
    <scope>NUCLEOTIDE SEQUENCE [LARGE SCALE GENOMIC DNA]</scope>
    <source>
        <strain evidence="1 2">A3.12</strain>
    </source>
</reference>
<dbReference type="SUPFAM" id="SSF53474">
    <property type="entry name" value="alpha/beta-Hydrolases"/>
    <property type="match status" value="1"/>
</dbReference>
<keyword evidence="2" id="KW-1185">Reference proteome</keyword>
<dbReference type="AlphaFoldDB" id="A0AAX4HJV2"/>
<gene>
    <name evidence="1" type="ORF">SOO65_12295</name>
</gene>
<evidence type="ECO:0008006" key="3">
    <source>
        <dbReference type="Google" id="ProtNLM"/>
    </source>
</evidence>